<proteinExistence type="predicted"/>
<dbReference type="EMBL" id="QSQQ01000016">
    <property type="protein sequence ID" value="RGK46368.1"/>
    <property type="molecule type" value="Genomic_DNA"/>
</dbReference>
<comment type="caution">
    <text evidence="1">The sequence shown here is derived from an EMBL/GenBank/DDBJ whole genome shotgun (WGS) entry which is preliminary data.</text>
</comment>
<evidence type="ECO:0000313" key="6">
    <source>
        <dbReference type="Proteomes" id="UP000285652"/>
    </source>
</evidence>
<reference evidence="4 5" key="1">
    <citation type="submission" date="2018-08" db="EMBL/GenBank/DDBJ databases">
        <title>A genome reference for cultivated species of the human gut microbiota.</title>
        <authorList>
            <person name="Zou Y."/>
            <person name="Xue W."/>
            <person name="Luo G."/>
        </authorList>
    </citation>
    <scope>NUCLEOTIDE SEQUENCE [LARGE SCALE GENOMIC DNA]</scope>
    <source>
        <strain evidence="3 6">AF31-13BH</strain>
        <strain evidence="2 5">AM40-15AC</strain>
        <strain evidence="1 4">TF11-11</strain>
    </source>
</reference>
<dbReference type="EMBL" id="QSGQ01000013">
    <property type="protein sequence ID" value="RHB35284.1"/>
    <property type="molecule type" value="Genomic_DNA"/>
</dbReference>
<organism evidence="1 4">
    <name type="scientific">Dorea formicigenerans</name>
    <dbReference type="NCBI Taxonomy" id="39486"/>
    <lineage>
        <taxon>Bacteria</taxon>
        <taxon>Bacillati</taxon>
        <taxon>Bacillota</taxon>
        <taxon>Clostridia</taxon>
        <taxon>Lachnospirales</taxon>
        <taxon>Lachnospiraceae</taxon>
        <taxon>Dorea</taxon>
    </lineage>
</organism>
<dbReference type="Proteomes" id="UP000284883">
    <property type="component" value="Unassembled WGS sequence"/>
</dbReference>
<sequence>MNLMNPEGNPCYFTFEIVLNDTDETIYTSKMVEPGKAITEVTLEKALAAGEYPATIKITTASLTDGSAMNGANVETTIIAQ</sequence>
<dbReference type="AlphaFoldDB" id="A0A3E4M964"/>
<evidence type="ECO:0000313" key="2">
    <source>
        <dbReference type="EMBL" id="RHB35284.1"/>
    </source>
</evidence>
<dbReference type="EMBL" id="QRQQ01000005">
    <property type="protein sequence ID" value="RHN16434.1"/>
    <property type="molecule type" value="Genomic_DNA"/>
</dbReference>
<protein>
    <submittedName>
        <fullName evidence="1">Uncharacterized protein</fullName>
    </submittedName>
</protein>
<evidence type="ECO:0000313" key="4">
    <source>
        <dbReference type="Proteomes" id="UP000261208"/>
    </source>
</evidence>
<name>A0A3E4M964_9FIRM</name>
<gene>
    <name evidence="2" type="ORF">DW885_14235</name>
    <name evidence="3" type="ORF">DWZ24_08215</name>
    <name evidence="1" type="ORF">DXD10_12050</name>
</gene>
<dbReference type="Proteomes" id="UP000261208">
    <property type="component" value="Unassembled WGS sequence"/>
</dbReference>
<evidence type="ECO:0000313" key="5">
    <source>
        <dbReference type="Proteomes" id="UP000284883"/>
    </source>
</evidence>
<accession>A0A3E4M964</accession>
<evidence type="ECO:0000313" key="1">
    <source>
        <dbReference type="EMBL" id="RGK46368.1"/>
    </source>
</evidence>
<evidence type="ECO:0000313" key="3">
    <source>
        <dbReference type="EMBL" id="RHN16434.1"/>
    </source>
</evidence>
<dbReference type="Proteomes" id="UP000285652">
    <property type="component" value="Unassembled WGS sequence"/>
</dbReference>